<protein>
    <submittedName>
        <fullName evidence="1">Uncharacterized protein</fullName>
    </submittedName>
</protein>
<dbReference type="GeneID" id="10278104"/>
<dbReference type="Gene3D" id="1.10.10.10">
    <property type="entry name" value="Winged helix-like DNA-binding domain superfamily/Winged helix DNA-binding domain"/>
    <property type="match status" value="1"/>
</dbReference>
<sequence length="73" mass="8399">MEEHEIKIIKLVAKAENGISEREISEKLKIKCPLLRSYIHDLRHKRHIKYAGKGSDGHVVELTREGVALLEKI</sequence>
<reference evidence="2" key="1">
    <citation type="submission" date="2011-02" db="EMBL/GenBank/DDBJ databases">
        <title>Complete sequence of Methanobacterium sp. AL-21.</title>
        <authorList>
            <consortium name="US DOE Joint Genome Institute"/>
            <person name="Lucas S."/>
            <person name="Copeland A."/>
            <person name="Lapidus A."/>
            <person name="Cheng J.-F."/>
            <person name="Goodwin L."/>
            <person name="Pitluck S."/>
            <person name="Chertkov O."/>
            <person name="Detter J.C."/>
            <person name="Han C."/>
            <person name="Tapia R."/>
            <person name="Land M."/>
            <person name="Hauser L."/>
            <person name="Kyrpides N."/>
            <person name="Ivanova N."/>
            <person name="Mikhailova N."/>
            <person name="Pagani I."/>
            <person name="Cadillo-Quiroz H."/>
            <person name="Imachi H."/>
            <person name="Zinder S."/>
            <person name="Liu W."/>
            <person name="Woyke T."/>
        </authorList>
    </citation>
    <scope>NUCLEOTIDE SEQUENCE [LARGE SCALE GENOMIC DNA]</scope>
    <source>
        <strain evidence="2">AL-21</strain>
    </source>
</reference>
<keyword evidence="2" id="KW-1185">Reference proteome</keyword>
<organism evidence="1 2">
    <name type="scientific">Methanobacterium lacus (strain AL-21)</name>
    <dbReference type="NCBI Taxonomy" id="877455"/>
    <lineage>
        <taxon>Archaea</taxon>
        <taxon>Methanobacteriati</taxon>
        <taxon>Methanobacteriota</taxon>
        <taxon>Methanomada group</taxon>
        <taxon>Methanobacteria</taxon>
        <taxon>Methanobacteriales</taxon>
        <taxon>Methanobacteriaceae</taxon>
        <taxon>Methanobacterium</taxon>
    </lineage>
</organism>
<dbReference type="AlphaFoldDB" id="F0T9C2"/>
<proteinExistence type="predicted"/>
<dbReference type="SUPFAM" id="SSF46785">
    <property type="entry name" value="Winged helix' DNA-binding domain"/>
    <property type="match status" value="1"/>
</dbReference>
<dbReference type="InterPro" id="IPR036388">
    <property type="entry name" value="WH-like_DNA-bd_sf"/>
</dbReference>
<dbReference type="RefSeq" id="WP_013645224.1">
    <property type="nucleotide sequence ID" value="NC_015216.1"/>
</dbReference>
<dbReference type="InterPro" id="IPR036390">
    <property type="entry name" value="WH_DNA-bd_sf"/>
</dbReference>
<dbReference type="KEGG" id="mel:Metbo_1647"/>
<evidence type="ECO:0000313" key="1">
    <source>
        <dbReference type="EMBL" id="ADZ09873.1"/>
    </source>
</evidence>
<dbReference type="STRING" id="877455.Metbo_1647"/>
<name>F0T9C2_METLA</name>
<evidence type="ECO:0000313" key="2">
    <source>
        <dbReference type="Proteomes" id="UP000007490"/>
    </source>
</evidence>
<gene>
    <name evidence="1" type="ordered locus">Metbo_1647</name>
</gene>
<dbReference type="OrthoDB" id="376273at2157"/>
<reference evidence="1 2" key="2">
    <citation type="journal article" date="2014" name="Int. J. Syst. Evol. Microbiol.">
        <title>Methanobacterium paludis sp. nov. and a novel strain of Methanobacterium lacus isolated from northern peatlands.</title>
        <authorList>
            <person name="Cadillo-Quiroz H."/>
            <person name="Brauer S.L."/>
            <person name="Goodson N."/>
            <person name="Yavitt J.B."/>
            <person name="Zinder S.H."/>
        </authorList>
    </citation>
    <scope>NUCLEOTIDE SEQUENCE [LARGE SCALE GENOMIC DNA]</scope>
    <source>
        <strain evidence="1 2">AL-21</strain>
    </source>
</reference>
<dbReference type="Proteomes" id="UP000007490">
    <property type="component" value="Chromosome"/>
</dbReference>
<dbReference type="HOGENOM" id="CLU_2695800_0_0_2"/>
<dbReference type="EMBL" id="CP002551">
    <property type="protein sequence ID" value="ADZ09873.1"/>
    <property type="molecule type" value="Genomic_DNA"/>
</dbReference>
<accession>F0T9C2</accession>